<proteinExistence type="predicted"/>
<dbReference type="STRING" id="195913.SAMN04488004_1176"/>
<accession>A0A1I4HDU6</accession>
<dbReference type="Proteomes" id="UP000199550">
    <property type="component" value="Unassembled WGS sequence"/>
</dbReference>
<name>A0A1I4HDU6_9RHOB</name>
<protein>
    <submittedName>
        <fullName evidence="1">Uncharacterized protein</fullName>
    </submittedName>
</protein>
<dbReference type="AlphaFoldDB" id="A0A1I4HDU6"/>
<reference evidence="2" key="1">
    <citation type="submission" date="2016-10" db="EMBL/GenBank/DDBJ databases">
        <authorList>
            <person name="Varghese N."/>
            <person name="Submissions S."/>
        </authorList>
    </citation>
    <scope>NUCLEOTIDE SEQUENCE [LARGE SCALE GENOMIC DNA]</scope>
    <source>
        <strain evidence="2">DSM 16199</strain>
    </source>
</reference>
<gene>
    <name evidence="1" type="ORF">SAMN04488004_1176</name>
</gene>
<dbReference type="SUPFAM" id="SSF57783">
    <property type="entry name" value="Zinc beta-ribbon"/>
    <property type="match status" value="1"/>
</dbReference>
<dbReference type="Gene3D" id="3.90.580.10">
    <property type="entry name" value="Zinc finger, CHC2-type domain"/>
    <property type="match status" value="1"/>
</dbReference>
<dbReference type="InterPro" id="IPR036977">
    <property type="entry name" value="DNA_primase_Znf_CHC2"/>
</dbReference>
<evidence type="ECO:0000313" key="1">
    <source>
        <dbReference type="EMBL" id="SFL39566.1"/>
    </source>
</evidence>
<organism evidence="1 2">
    <name type="scientific">Loktanella salsilacus</name>
    <dbReference type="NCBI Taxonomy" id="195913"/>
    <lineage>
        <taxon>Bacteria</taxon>
        <taxon>Pseudomonadati</taxon>
        <taxon>Pseudomonadota</taxon>
        <taxon>Alphaproteobacteria</taxon>
        <taxon>Rhodobacterales</taxon>
        <taxon>Roseobacteraceae</taxon>
        <taxon>Loktanella</taxon>
    </lineage>
</organism>
<dbReference type="EMBL" id="FOTF01000017">
    <property type="protein sequence ID" value="SFL39566.1"/>
    <property type="molecule type" value="Genomic_DNA"/>
</dbReference>
<sequence>MSAQTKWRSVSFVVVNMACLNRFPDLLAAWLPDGRRCGQEWVARNPTRADRRAGSFKVNTVTGRWADFATGDAGGDPVSLYAYINGLTQTDAARTLGNEWGLK</sequence>
<dbReference type="RefSeq" id="WP_217646870.1">
    <property type="nucleotide sequence ID" value="NZ_FOTF01000017.1"/>
</dbReference>
<keyword evidence="2" id="KW-1185">Reference proteome</keyword>
<dbReference type="GO" id="GO:0008270">
    <property type="term" value="F:zinc ion binding"/>
    <property type="evidence" value="ECO:0007669"/>
    <property type="project" value="InterPro"/>
</dbReference>
<dbReference type="GO" id="GO:0003677">
    <property type="term" value="F:DNA binding"/>
    <property type="evidence" value="ECO:0007669"/>
    <property type="project" value="InterPro"/>
</dbReference>
<dbReference type="GO" id="GO:0006260">
    <property type="term" value="P:DNA replication"/>
    <property type="evidence" value="ECO:0007669"/>
    <property type="project" value="InterPro"/>
</dbReference>
<evidence type="ECO:0000313" key="2">
    <source>
        <dbReference type="Proteomes" id="UP000199550"/>
    </source>
</evidence>